<dbReference type="Pfam" id="PF11976">
    <property type="entry name" value="Rad60-SLD"/>
    <property type="match status" value="1"/>
</dbReference>
<dbReference type="InterPro" id="IPR022617">
    <property type="entry name" value="Rad60/SUMO-like_dom"/>
</dbReference>
<feature type="region of interest" description="Disordered" evidence="3">
    <location>
        <begin position="66"/>
        <end position="93"/>
    </location>
</feature>
<sequence>MHPYRSSTGLGFAIGSVRHRLPGKILRSDQDGRLCGSVGVSVLVRLFMVLVDLAVFPISSSGEAQLSSARGASTMAEPEPTEELPPIGGDPHNAVQMRPVRTTYGEDIPAGGYVVKMAKSAPLSDLKAAMAQKLSISEDTITFAYEGEEMDEKKTIKDNGIPEPGPAARRAGARVELQFLIRAGVEIGAQRARREAAEAAEEAERLRVEEEALRRKEEEEKRVKMEEEQKMAAKRKADAEAELRRQEEARRNNRCVLRCLEIGGGGGKELVTASNLTVMEVARQLCRELNMLRDEEHQGGIVLLHNGQPLPGRQTLQDAGIRDNDEVYYFWGEGGEAAATVEAEAPCKPKQETSKRQQKKQVLRDARQERKGEKKLQKQVEALEAALAALDGCLKEHLGDVGHDRADRATRDALLEAFGATGCRYQELPPVHGPCPAEGLRLLGSCLLRPQRYNAKFLPQEYSLLHKVWSLVGGDTKRCGVLDIGAGNANCAVLAAALLGLTVICVERESPRKELRAEEQLPTALKGKVIRIEADIADFDTAALASLACRHDLDRFVLLAKHPCGIGVDRSIEMAVQLRRSSRLPASERQPPTLLGVVIATCCTNKLSLDDFRESRVEEFCAMYADPTGTRSKTLALVRAVEVMSRCSAWRSASASLGNAITSQQVSWAELFEDHLQSLRLKRLSTAFGASVEVRFAPRECTLQDRCLLAAESSVPEAIYASSDPAFLQQLTRGVRELSEAAGGPLDCRPKGLKSAKYDFDYTDD</sequence>
<keyword evidence="1" id="KW-0949">S-adenosyl-L-methionine</keyword>
<evidence type="ECO:0000256" key="1">
    <source>
        <dbReference type="RuleBase" id="RU367103"/>
    </source>
</evidence>
<reference evidence="5 6" key="1">
    <citation type="submission" date="2016-02" db="EMBL/GenBank/DDBJ databases">
        <title>Genome analysis of coral dinoflagellate symbionts highlights evolutionary adaptations to a symbiotic lifestyle.</title>
        <authorList>
            <person name="Aranda M."/>
            <person name="Li Y."/>
            <person name="Liew Y.J."/>
            <person name="Baumgarten S."/>
            <person name="Simakov O."/>
            <person name="Wilson M."/>
            <person name="Piel J."/>
            <person name="Ashoor H."/>
            <person name="Bougouffa S."/>
            <person name="Bajic V.B."/>
            <person name="Ryu T."/>
            <person name="Ravasi T."/>
            <person name="Bayer T."/>
            <person name="Micklem G."/>
            <person name="Kim H."/>
            <person name="Bhak J."/>
            <person name="Lajeunesse T.C."/>
            <person name="Voolstra C.R."/>
        </authorList>
    </citation>
    <scope>NUCLEOTIDE SEQUENCE [LARGE SCALE GENOMIC DNA]</scope>
    <source>
        <strain evidence="5 6">CCMP2467</strain>
    </source>
</reference>
<comment type="catalytic activity">
    <reaction evidence="1">
        <text>adenosine(4) in tRNA(His) + S-adenosyl-L-methionine = 2'-O-methyladenosine(4) in tRNA(His) + S-adenosyl-L-homocysteine + H(+)</text>
        <dbReference type="Rhea" id="RHEA:43196"/>
        <dbReference type="Rhea" id="RHEA-COMP:10401"/>
        <dbReference type="Rhea" id="RHEA-COMP:10402"/>
        <dbReference type="ChEBI" id="CHEBI:15378"/>
        <dbReference type="ChEBI" id="CHEBI:57856"/>
        <dbReference type="ChEBI" id="CHEBI:59789"/>
        <dbReference type="ChEBI" id="CHEBI:74411"/>
        <dbReference type="ChEBI" id="CHEBI:74477"/>
        <dbReference type="EC" id="2.1.1.225"/>
    </reaction>
</comment>
<dbReference type="InterPro" id="IPR029071">
    <property type="entry name" value="Ubiquitin-like_domsf"/>
</dbReference>
<dbReference type="Proteomes" id="UP000186817">
    <property type="component" value="Unassembled WGS sequence"/>
</dbReference>
<dbReference type="EC" id="2.1.1.225" evidence="1"/>
<dbReference type="PANTHER" id="PTHR12998">
    <property type="entry name" value="TRNA:M(4)X MODIFICATION ENZYME TRM13 HOMOLOG"/>
    <property type="match status" value="1"/>
</dbReference>
<name>A0A1Q9CCS7_SYMMI</name>
<comment type="function">
    <text evidence="1">tRNA methylase which 2'-O-methylates cytidine(4) in tRNA(Pro) and tRNA(Gly)(GCC), and adenosine(4) in tRNA(His).</text>
</comment>
<keyword evidence="1" id="KW-0863">Zinc-finger</keyword>
<comment type="similarity">
    <text evidence="1">Belongs to the methyltransferase TRM13 family.</text>
</comment>
<dbReference type="GO" id="GO:0030488">
    <property type="term" value="P:tRNA methylation"/>
    <property type="evidence" value="ECO:0007669"/>
    <property type="project" value="InterPro"/>
</dbReference>
<evidence type="ECO:0000313" key="6">
    <source>
        <dbReference type="Proteomes" id="UP000186817"/>
    </source>
</evidence>
<dbReference type="SUPFAM" id="SSF54236">
    <property type="entry name" value="Ubiquitin-like"/>
    <property type="match status" value="2"/>
</dbReference>
<dbReference type="CDD" id="cd01763">
    <property type="entry name" value="Ubl_SUMO_like"/>
    <property type="match status" value="1"/>
</dbReference>
<feature type="compositionally biased region" description="Basic and acidic residues" evidence="3">
    <location>
        <begin position="362"/>
        <end position="375"/>
    </location>
</feature>
<dbReference type="GO" id="GO:0008270">
    <property type="term" value="F:zinc ion binding"/>
    <property type="evidence" value="ECO:0007669"/>
    <property type="project" value="UniProtKB-KW"/>
</dbReference>
<keyword evidence="1" id="KW-0808">Transferase</keyword>
<keyword evidence="2" id="KW-0175">Coiled coil</keyword>
<comment type="caution">
    <text evidence="5">The sequence shown here is derived from an EMBL/GenBank/DDBJ whole genome shotgun (WGS) entry which is preliminary data.</text>
</comment>
<keyword evidence="1" id="KW-0862">Zinc</keyword>
<keyword evidence="1" id="KW-0489">Methyltransferase</keyword>
<dbReference type="PROSITE" id="PS50053">
    <property type="entry name" value="UBIQUITIN_2"/>
    <property type="match status" value="1"/>
</dbReference>
<gene>
    <name evidence="5" type="ORF">AK812_SmicGene38807</name>
</gene>
<dbReference type="EMBL" id="LSRX01001350">
    <property type="protein sequence ID" value="OLP80733.1"/>
    <property type="molecule type" value="Genomic_DNA"/>
</dbReference>
<evidence type="ECO:0000259" key="4">
    <source>
        <dbReference type="PROSITE" id="PS50053"/>
    </source>
</evidence>
<proteinExistence type="inferred from homology"/>
<dbReference type="InterPro" id="IPR007871">
    <property type="entry name" value="Methyltransferase_TRM13"/>
</dbReference>
<dbReference type="Gene3D" id="3.10.20.90">
    <property type="entry name" value="Phosphatidylinositol 3-kinase Catalytic Subunit, Chain A, domain 1"/>
    <property type="match status" value="1"/>
</dbReference>
<accession>A0A1Q9CCS7</accession>
<evidence type="ECO:0000256" key="2">
    <source>
        <dbReference type="SAM" id="Coils"/>
    </source>
</evidence>
<keyword evidence="6" id="KW-1185">Reference proteome</keyword>
<dbReference type="InterPro" id="IPR000626">
    <property type="entry name" value="Ubiquitin-like_dom"/>
</dbReference>
<keyword evidence="1" id="KW-0819">tRNA processing</keyword>
<evidence type="ECO:0000313" key="5">
    <source>
        <dbReference type="EMBL" id="OLP80733.1"/>
    </source>
</evidence>
<dbReference type="AlphaFoldDB" id="A0A1Q9CCS7"/>
<dbReference type="PANTHER" id="PTHR12998:SF0">
    <property type="entry name" value="TRNA:M(4)X MODIFICATION ENZYME TRM13 HOMOLOG"/>
    <property type="match status" value="1"/>
</dbReference>
<dbReference type="Pfam" id="PF05206">
    <property type="entry name" value="TRM13"/>
    <property type="match status" value="1"/>
</dbReference>
<comment type="catalytic activity">
    <reaction evidence="1">
        <text>cytidine(4) in tRNA(Gly)(GCC) + S-adenosyl-L-methionine = 2'-O-methylcytidine(4) in tRNA(Gly)(GCC) + S-adenosyl-L-homocysteine + H(+)</text>
        <dbReference type="Rhea" id="RHEA:43192"/>
        <dbReference type="Rhea" id="RHEA-COMP:10399"/>
        <dbReference type="Rhea" id="RHEA-COMP:10400"/>
        <dbReference type="ChEBI" id="CHEBI:15378"/>
        <dbReference type="ChEBI" id="CHEBI:57856"/>
        <dbReference type="ChEBI" id="CHEBI:59789"/>
        <dbReference type="ChEBI" id="CHEBI:74495"/>
        <dbReference type="ChEBI" id="CHEBI:82748"/>
        <dbReference type="EC" id="2.1.1.225"/>
    </reaction>
</comment>
<feature type="coiled-coil region" evidence="2">
    <location>
        <begin position="189"/>
        <end position="249"/>
    </location>
</feature>
<organism evidence="5 6">
    <name type="scientific">Symbiodinium microadriaticum</name>
    <name type="common">Dinoflagellate</name>
    <name type="synonym">Zooxanthella microadriatica</name>
    <dbReference type="NCBI Taxonomy" id="2951"/>
    <lineage>
        <taxon>Eukaryota</taxon>
        <taxon>Sar</taxon>
        <taxon>Alveolata</taxon>
        <taxon>Dinophyceae</taxon>
        <taxon>Suessiales</taxon>
        <taxon>Symbiodiniaceae</taxon>
        <taxon>Symbiodinium</taxon>
    </lineage>
</organism>
<feature type="domain" description="Ubiquitin-like" evidence="4">
    <location>
        <begin position="100"/>
        <end position="163"/>
    </location>
</feature>
<keyword evidence="1" id="KW-0479">Metal-binding</keyword>
<dbReference type="OrthoDB" id="258806at2759"/>
<protein>
    <recommendedName>
        <fullName evidence="1">tRNA:m(4)X modification enzyme TRM13</fullName>
        <ecNumber evidence="1">2.1.1.225</ecNumber>
    </recommendedName>
</protein>
<feature type="compositionally biased region" description="Basic and acidic residues" evidence="3">
    <location>
        <begin position="345"/>
        <end position="355"/>
    </location>
</feature>
<comment type="catalytic activity">
    <reaction evidence="1">
        <text>cytidine(4) in tRNA(Pro) + S-adenosyl-L-methionine = 2'-O-methylcytidine(4) in tRNA(Pro) + S-adenosyl-L-homocysteine + H(+)</text>
        <dbReference type="Rhea" id="RHEA:32767"/>
        <dbReference type="Rhea" id="RHEA-COMP:10397"/>
        <dbReference type="Rhea" id="RHEA-COMP:10398"/>
        <dbReference type="ChEBI" id="CHEBI:15378"/>
        <dbReference type="ChEBI" id="CHEBI:57856"/>
        <dbReference type="ChEBI" id="CHEBI:59789"/>
        <dbReference type="ChEBI" id="CHEBI:74495"/>
        <dbReference type="ChEBI" id="CHEBI:82748"/>
        <dbReference type="EC" id="2.1.1.225"/>
    </reaction>
</comment>
<dbReference type="GO" id="GO:0106050">
    <property type="term" value="F:tRNA 2'-O-methyltransferase activity"/>
    <property type="evidence" value="ECO:0007669"/>
    <property type="project" value="UniProtKB-UniRule"/>
</dbReference>
<feature type="region of interest" description="Disordered" evidence="3">
    <location>
        <begin position="344"/>
        <end position="375"/>
    </location>
</feature>
<dbReference type="InterPro" id="IPR039044">
    <property type="entry name" value="Trm13"/>
</dbReference>
<evidence type="ECO:0000256" key="3">
    <source>
        <dbReference type="SAM" id="MobiDB-lite"/>
    </source>
</evidence>